<evidence type="ECO:0000256" key="1">
    <source>
        <dbReference type="SAM" id="MobiDB-lite"/>
    </source>
</evidence>
<feature type="compositionally biased region" description="Basic and acidic residues" evidence="1">
    <location>
        <begin position="120"/>
        <end position="156"/>
    </location>
</feature>
<feature type="region of interest" description="Disordered" evidence="1">
    <location>
        <begin position="568"/>
        <end position="621"/>
    </location>
</feature>
<feature type="region of interest" description="Disordered" evidence="1">
    <location>
        <begin position="61"/>
        <end position="214"/>
    </location>
</feature>
<dbReference type="OrthoDB" id="378325at2759"/>
<organism evidence="2 3">
    <name type="scientific">Plasmodium fragile</name>
    <dbReference type="NCBI Taxonomy" id="5857"/>
    <lineage>
        <taxon>Eukaryota</taxon>
        <taxon>Sar</taxon>
        <taxon>Alveolata</taxon>
        <taxon>Apicomplexa</taxon>
        <taxon>Aconoidasida</taxon>
        <taxon>Haemosporida</taxon>
        <taxon>Plasmodiidae</taxon>
        <taxon>Plasmodium</taxon>
        <taxon>Plasmodium (Plasmodium)</taxon>
    </lineage>
</organism>
<dbReference type="RefSeq" id="XP_012334223.1">
    <property type="nucleotide sequence ID" value="XM_012478800.1"/>
</dbReference>
<dbReference type="VEuPathDB" id="PlasmoDB:AK88_01164"/>
<feature type="compositionally biased region" description="Acidic residues" evidence="1">
    <location>
        <begin position="402"/>
        <end position="411"/>
    </location>
</feature>
<feature type="compositionally biased region" description="Basic and acidic residues" evidence="1">
    <location>
        <begin position="381"/>
        <end position="398"/>
    </location>
</feature>
<gene>
    <name evidence="2" type="ORF">AK88_01164</name>
</gene>
<dbReference type="GeneID" id="24266478"/>
<dbReference type="Proteomes" id="UP000054561">
    <property type="component" value="Unassembled WGS sequence"/>
</dbReference>
<feature type="region of interest" description="Disordered" evidence="1">
    <location>
        <begin position="364"/>
        <end position="431"/>
    </location>
</feature>
<keyword evidence="3" id="KW-1185">Reference proteome</keyword>
<protein>
    <submittedName>
        <fullName evidence="2">Uncharacterized protein</fullName>
    </submittedName>
</protein>
<reference evidence="2 3" key="1">
    <citation type="submission" date="2014-03" db="EMBL/GenBank/DDBJ databases">
        <title>The Genome Sequence of Plasmodium fragile nilgiri.</title>
        <authorList>
            <consortium name="The Broad Institute Genomics Platform"/>
            <consortium name="The Broad Institute Genome Sequencing Center for Infectious Disease"/>
            <person name="Neafsey D."/>
            <person name="Duraisingh M."/>
            <person name="Young S.K."/>
            <person name="Zeng Q."/>
            <person name="Gargeya S."/>
            <person name="Abouelleil A."/>
            <person name="Alvarado L."/>
            <person name="Chapman S.B."/>
            <person name="Gainer-Dewar J."/>
            <person name="Goldberg J."/>
            <person name="Griggs A."/>
            <person name="Gujja S."/>
            <person name="Hansen M."/>
            <person name="Howarth C."/>
            <person name="Imamovic A."/>
            <person name="Larimer J."/>
            <person name="Pearson M."/>
            <person name="Poon T.W."/>
            <person name="Priest M."/>
            <person name="Roberts A."/>
            <person name="Saif S."/>
            <person name="Shea T."/>
            <person name="Sykes S."/>
            <person name="Wortman J."/>
            <person name="Nusbaum C."/>
            <person name="Birren B."/>
        </authorList>
    </citation>
    <scope>NUCLEOTIDE SEQUENCE [LARGE SCALE GENOMIC DNA]</scope>
    <source>
        <strain evidence="3">nilgiri</strain>
    </source>
</reference>
<dbReference type="OMA" id="WILTVNY"/>
<sequence>MKAPAFKPLCDVIRIKKREDDAAAAAGSELYKAFLNAGKKNEEELKNKNVKIVIYEHVKYEEDKQLGRSSSGSDSDSGHGYALSQGESKIDKKGRKKKETQGEEDGQAGQRESTNGYEVGDARDRGVKDKGNPKESAKGTAKETVAEAKAQGKDKTNQQGDSNTLGVEVKRGTPNGAKQNGAEVQYTEKKEVTHKVDGKAQRRGSNEEEEGANTALPLHTQLSDVVKERKSSKVLGTVKILYNFYVNLYEKLKEDVENIQSGASNNNIDLFRDVNLYANCISMFDLINLCEDLKIIKTFLNSKKECELIWILTVNYLDKVDINLFERYKHKIDVTYGMKDVPGGVSGTQGIHPPGEAVPLKVMTGQGGENEKMVNNKSRTHMQEESEKKKEKTEKGHVDPPIGEEEEEQEEKEANVGVDASEQSGNPPRAGQEVQNLKEYIYEKCHERKNAIMFRRVNFFVFLYVLIYIIKTSSRKIKSLSDDIKKVRSFFFFLNLYEKKKTIETLKNIYKDKYLTFFQNFKSRKEIEEYRRRKIFCHKFSFYNVNKILNQKGADLVRLKEASTRAGQKQLAEGQQAGEKKQIAEGQQTGEKKQVAEGQHTGEKKPLEEGKQIGDSNTDASSYDLTNFVDTAELDSDFNSTSNPHDETKEGTSPPLLSTYLLDYIFKNYCYKKKHWKMKENAWINFGVVRKGENKKYKMEIYNHTKFNITVDVLIDDDLPMLAIFKDKLFCISSKYSIYLQIDNSKEGEWFGFVNIALKYKNATKGDDSVRIPVYVHVCP</sequence>
<feature type="compositionally biased region" description="Basic and acidic residues" evidence="1">
    <location>
        <begin position="590"/>
        <end position="612"/>
    </location>
</feature>
<feature type="compositionally biased region" description="Basic and acidic residues" evidence="1">
    <location>
        <begin position="186"/>
        <end position="206"/>
    </location>
</feature>
<proteinExistence type="predicted"/>
<dbReference type="AlphaFoldDB" id="A0A0D9QQ91"/>
<name>A0A0D9QQ91_PLAFR</name>
<evidence type="ECO:0000313" key="2">
    <source>
        <dbReference type="EMBL" id="KJP89078.1"/>
    </source>
</evidence>
<evidence type="ECO:0000313" key="3">
    <source>
        <dbReference type="Proteomes" id="UP000054561"/>
    </source>
</evidence>
<dbReference type="EMBL" id="KQ001654">
    <property type="protein sequence ID" value="KJP89078.1"/>
    <property type="molecule type" value="Genomic_DNA"/>
</dbReference>
<accession>A0A0D9QQ91</accession>